<accession>A0A2I0J836</accession>
<comment type="caution">
    <text evidence="2">The sequence shown here is derived from an EMBL/GenBank/DDBJ whole genome shotgun (WGS) entry which is preliminary data.</text>
</comment>
<feature type="compositionally biased region" description="Basic and acidic residues" evidence="1">
    <location>
        <begin position="101"/>
        <end position="131"/>
    </location>
</feature>
<evidence type="ECO:0000313" key="3">
    <source>
        <dbReference type="Proteomes" id="UP000233551"/>
    </source>
</evidence>
<gene>
    <name evidence="2" type="ORF">CRG98_027419</name>
</gene>
<feature type="region of interest" description="Disordered" evidence="1">
    <location>
        <begin position="1"/>
        <end position="25"/>
    </location>
</feature>
<sequence>MTPESLSVKPEKRGGHRGSSGDSTQELFALRTSWLVVKGGREGGVEGEIDELRVEGVSCGFMRRGRMRESEVVGAERAVSSGQSESVGCLRVAGRKLRESEGVVESEIRTDDRGEKGEGDDSRWQGRRVGEEAAAEEEEAGEEEEEARVFAGVEGSEVRGKLGYFCFQGARVYCGSES</sequence>
<evidence type="ECO:0000313" key="2">
    <source>
        <dbReference type="EMBL" id="PKI52193.1"/>
    </source>
</evidence>
<dbReference type="Proteomes" id="UP000233551">
    <property type="component" value="Unassembled WGS sequence"/>
</dbReference>
<evidence type="ECO:0000256" key="1">
    <source>
        <dbReference type="SAM" id="MobiDB-lite"/>
    </source>
</evidence>
<name>A0A2I0J836_PUNGR</name>
<dbReference type="AlphaFoldDB" id="A0A2I0J836"/>
<feature type="region of interest" description="Disordered" evidence="1">
    <location>
        <begin position="101"/>
        <end position="148"/>
    </location>
</feature>
<dbReference type="EMBL" id="PGOL01001964">
    <property type="protein sequence ID" value="PKI52193.1"/>
    <property type="molecule type" value="Genomic_DNA"/>
</dbReference>
<protein>
    <submittedName>
        <fullName evidence="2">Uncharacterized protein</fullName>
    </submittedName>
</protein>
<proteinExistence type="predicted"/>
<feature type="compositionally biased region" description="Acidic residues" evidence="1">
    <location>
        <begin position="133"/>
        <end position="146"/>
    </location>
</feature>
<keyword evidence="3" id="KW-1185">Reference proteome</keyword>
<organism evidence="2 3">
    <name type="scientific">Punica granatum</name>
    <name type="common">Pomegranate</name>
    <dbReference type="NCBI Taxonomy" id="22663"/>
    <lineage>
        <taxon>Eukaryota</taxon>
        <taxon>Viridiplantae</taxon>
        <taxon>Streptophyta</taxon>
        <taxon>Embryophyta</taxon>
        <taxon>Tracheophyta</taxon>
        <taxon>Spermatophyta</taxon>
        <taxon>Magnoliopsida</taxon>
        <taxon>eudicotyledons</taxon>
        <taxon>Gunneridae</taxon>
        <taxon>Pentapetalae</taxon>
        <taxon>rosids</taxon>
        <taxon>malvids</taxon>
        <taxon>Myrtales</taxon>
        <taxon>Lythraceae</taxon>
        <taxon>Punica</taxon>
    </lineage>
</organism>
<reference evidence="2 3" key="1">
    <citation type="submission" date="2017-11" db="EMBL/GenBank/DDBJ databases">
        <title>De-novo sequencing of pomegranate (Punica granatum L.) genome.</title>
        <authorList>
            <person name="Akparov Z."/>
            <person name="Amiraslanov A."/>
            <person name="Hajiyeva S."/>
            <person name="Abbasov M."/>
            <person name="Kaur K."/>
            <person name="Hamwieh A."/>
            <person name="Solovyev V."/>
            <person name="Salamov A."/>
            <person name="Braich B."/>
            <person name="Kosarev P."/>
            <person name="Mahmoud A."/>
            <person name="Hajiyev E."/>
            <person name="Babayeva S."/>
            <person name="Izzatullayeva V."/>
            <person name="Mammadov A."/>
            <person name="Mammadov A."/>
            <person name="Sharifova S."/>
            <person name="Ojaghi J."/>
            <person name="Eynullazada K."/>
            <person name="Bayramov B."/>
            <person name="Abdulazimova A."/>
            <person name="Shahmuradov I."/>
        </authorList>
    </citation>
    <scope>NUCLEOTIDE SEQUENCE [LARGE SCALE GENOMIC DNA]</scope>
    <source>
        <strain evidence="3">cv. AG2017</strain>
        <tissue evidence="2">Leaf</tissue>
    </source>
</reference>